<organism evidence="3 4">
    <name type="scientific">Paractinoplanes hotanensis</name>
    <dbReference type="NCBI Taxonomy" id="2906497"/>
    <lineage>
        <taxon>Bacteria</taxon>
        <taxon>Bacillati</taxon>
        <taxon>Actinomycetota</taxon>
        <taxon>Actinomycetes</taxon>
        <taxon>Micromonosporales</taxon>
        <taxon>Micromonosporaceae</taxon>
        <taxon>Paractinoplanes</taxon>
    </lineage>
</organism>
<evidence type="ECO:0000256" key="2">
    <source>
        <dbReference type="SAM" id="SignalP"/>
    </source>
</evidence>
<keyword evidence="2" id="KW-0732">Signal</keyword>
<protein>
    <submittedName>
        <fullName evidence="3">Uncharacterized protein</fullName>
    </submittedName>
</protein>
<gene>
    <name evidence="3" type="ORF">LXN57_24800</name>
</gene>
<comment type="caution">
    <text evidence="3">The sequence shown here is derived from an EMBL/GenBank/DDBJ whole genome shotgun (WGS) entry which is preliminary data.</text>
</comment>
<feature type="chain" id="PRO_5045249723" evidence="2">
    <location>
        <begin position="29"/>
        <end position="521"/>
    </location>
</feature>
<feature type="transmembrane region" description="Helical" evidence="1">
    <location>
        <begin position="491"/>
        <end position="511"/>
    </location>
</feature>
<dbReference type="Proteomes" id="UP001523216">
    <property type="component" value="Unassembled WGS sequence"/>
</dbReference>
<sequence>MHPPLVRRLFAVLAALTLIFVSAPAVQAAPAKARVDFYVKNYTLAPGSNLLLHTLLFADRRLPVGTGDVSLVYRFIDQGPGFHLQEAGHQNNCSVRQPDLLELTCGAEVDALTPAGVESHVVGYVVAGEDAVVGRVGTLTATMTVKGYAPVTRTARIRIGERIGLAAADSAQDTSAAPGDPVDVPLTISNTGPAPIRGMGLGAYSQYSFESRTQFSNCYYLGGELRGCVFDQTLAPGATYRVTLPLRMRADTYAPSLQYGGWQWMTKDEFADARQYVEKGGFEPLGTPGRGGVLRLTPLATAKADPPQALEEYVSDGLVVSVTGRQSTDLAAVGARAAGRKGAVLPVKVGIRNDGPSTIDRTRVNAPWPNARVFIPKGTTAVRVPDICFPMTDRGVVDYGNGGKPGELRYSCYLDLLLKVGFVDPLTFGLRVDQVIPGAAGSVKVDAPAEELNKANNSAYIVINGVGPTPAAPPPGGQGGGGGLPITGPGGAAAVGVALLLVGFVLYAGTVSHRRLRRPGR</sequence>
<keyword evidence="1" id="KW-1133">Transmembrane helix</keyword>
<reference evidence="3 4" key="1">
    <citation type="submission" date="2022-06" db="EMBL/GenBank/DDBJ databases">
        <title>Actinoplanes abujensis sp. nov., isolated from Nigerian arid soil.</title>
        <authorList>
            <person name="Ding P."/>
        </authorList>
    </citation>
    <scope>NUCLEOTIDE SEQUENCE [LARGE SCALE GENOMIC DNA]</scope>
    <source>
        <strain evidence="4">TRM88002</strain>
    </source>
</reference>
<evidence type="ECO:0000313" key="4">
    <source>
        <dbReference type="Proteomes" id="UP001523216"/>
    </source>
</evidence>
<name>A0ABT0Y444_9ACTN</name>
<keyword evidence="4" id="KW-1185">Reference proteome</keyword>
<dbReference type="RefSeq" id="WP_251800571.1">
    <property type="nucleotide sequence ID" value="NZ_JAMQOL010000034.1"/>
</dbReference>
<keyword evidence="1" id="KW-0812">Transmembrane</keyword>
<accession>A0ABT0Y444</accession>
<proteinExistence type="predicted"/>
<feature type="signal peptide" evidence="2">
    <location>
        <begin position="1"/>
        <end position="28"/>
    </location>
</feature>
<evidence type="ECO:0000313" key="3">
    <source>
        <dbReference type="EMBL" id="MCM4080800.1"/>
    </source>
</evidence>
<keyword evidence="1" id="KW-0472">Membrane</keyword>
<dbReference type="EMBL" id="JAMQOL010000034">
    <property type="protein sequence ID" value="MCM4080800.1"/>
    <property type="molecule type" value="Genomic_DNA"/>
</dbReference>
<evidence type="ECO:0000256" key="1">
    <source>
        <dbReference type="SAM" id="Phobius"/>
    </source>
</evidence>